<reference evidence="2" key="1">
    <citation type="journal article" date="2019" name="Int. J. Syst. Evol. Microbiol.">
        <title>The Global Catalogue of Microorganisms (GCM) 10K type strain sequencing project: providing services to taxonomists for standard genome sequencing and annotation.</title>
        <authorList>
            <consortium name="The Broad Institute Genomics Platform"/>
            <consortium name="The Broad Institute Genome Sequencing Center for Infectious Disease"/>
            <person name="Wu L."/>
            <person name="Ma J."/>
        </authorList>
    </citation>
    <scope>NUCLEOTIDE SEQUENCE [LARGE SCALE GENOMIC DNA]</scope>
    <source>
        <strain evidence="2">CCUG 54527</strain>
    </source>
</reference>
<dbReference type="RefSeq" id="WP_377732426.1">
    <property type="nucleotide sequence ID" value="NZ_JBHSRI010000002.1"/>
</dbReference>
<comment type="caution">
    <text evidence="1">The sequence shown here is derived from an EMBL/GenBank/DDBJ whole genome shotgun (WGS) entry which is preliminary data.</text>
</comment>
<dbReference type="Proteomes" id="UP001596170">
    <property type="component" value="Unassembled WGS sequence"/>
</dbReference>
<keyword evidence="2" id="KW-1185">Reference proteome</keyword>
<gene>
    <name evidence="1" type="ORF">ACFPYN_02965</name>
</gene>
<evidence type="ECO:0000313" key="2">
    <source>
        <dbReference type="Proteomes" id="UP001596170"/>
    </source>
</evidence>
<dbReference type="InterPro" id="IPR006524">
    <property type="entry name" value="ArpU-like"/>
</dbReference>
<proteinExistence type="predicted"/>
<dbReference type="NCBIfam" id="TIGR01637">
    <property type="entry name" value="phage_arpU"/>
    <property type="match status" value="1"/>
</dbReference>
<name>A0ABW1L539_9BACL</name>
<protein>
    <submittedName>
        <fullName evidence="1">ArpU family phage packaging/lysis transcriptional regulator</fullName>
    </submittedName>
</protein>
<organism evidence="1 2">
    <name type="scientific">Paenisporosarcina macmurdoensis</name>
    <dbReference type="NCBI Taxonomy" id="212659"/>
    <lineage>
        <taxon>Bacteria</taxon>
        <taxon>Bacillati</taxon>
        <taxon>Bacillota</taxon>
        <taxon>Bacilli</taxon>
        <taxon>Bacillales</taxon>
        <taxon>Caryophanaceae</taxon>
        <taxon>Paenisporosarcina</taxon>
    </lineage>
</organism>
<dbReference type="EMBL" id="JBHSRI010000002">
    <property type="protein sequence ID" value="MFC6038408.1"/>
    <property type="molecule type" value="Genomic_DNA"/>
</dbReference>
<sequence>MQIAFKLPEIDRETTKNAVEDALEKYRLYLMQIELDKMPAITAKYTFMPASKGLPSSSTEAAAIANVDYERERIRFMENFNRAVNRLPLKERIVIITGYMGTEARFDYEVYNELFMSERSFYRLKSRAFYNLAFALKVEVYQEIEGVSIV</sequence>
<evidence type="ECO:0000313" key="1">
    <source>
        <dbReference type="EMBL" id="MFC6038408.1"/>
    </source>
</evidence>
<accession>A0ABW1L539</accession>